<feature type="transmembrane region" description="Helical" evidence="3">
    <location>
        <begin position="27"/>
        <end position="46"/>
    </location>
</feature>
<reference evidence="5" key="1">
    <citation type="submission" date="2017-02" db="EMBL/GenBank/DDBJ databases">
        <authorList>
            <person name="Daims H."/>
        </authorList>
    </citation>
    <scope>NUCLEOTIDE SEQUENCE [LARGE SCALE GENOMIC DNA]</scope>
</reference>
<dbReference type="OrthoDB" id="9870342at2"/>
<evidence type="ECO:0000313" key="5">
    <source>
        <dbReference type="Proteomes" id="UP000195442"/>
    </source>
</evidence>
<gene>
    <name evidence="4" type="ORF">CRENPOLYSF2_3940001</name>
</gene>
<keyword evidence="5" id="KW-1185">Reference proteome</keyword>
<keyword evidence="3" id="KW-1133">Transmembrane helix</keyword>
<dbReference type="AlphaFoldDB" id="A0A1R4HDR8"/>
<evidence type="ECO:0000256" key="1">
    <source>
        <dbReference type="SAM" id="Coils"/>
    </source>
</evidence>
<feature type="coiled-coil region" evidence="1">
    <location>
        <begin position="43"/>
        <end position="70"/>
    </location>
</feature>
<name>A0A1R4HDR8_9GAMM</name>
<dbReference type="EMBL" id="FUKJ01000328">
    <property type="protein sequence ID" value="SJM94359.1"/>
    <property type="molecule type" value="Genomic_DNA"/>
</dbReference>
<sequence length="167" mass="19376">MHWILIGIGLIVLRLTEPMFGMFLSEISWFVFSGLFIYLGFALNNLQTAIRELQIRQRELLLELKRVSKSTRRAVQTLDYNFAQESQNAAQTNTWLETGADSQDMFFSEIADTLNEDEWEDWLSDEPSDIPNMYKEMQTPIDNMADVNSDQPSLDSAGWARRNKNKE</sequence>
<accession>A0A1R4HDR8</accession>
<feature type="region of interest" description="Disordered" evidence="2">
    <location>
        <begin position="139"/>
        <end position="167"/>
    </location>
</feature>
<keyword evidence="3" id="KW-0812">Transmembrane</keyword>
<keyword evidence="3" id="KW-0472">Membrane</keyword>
<protein>
    <submittedName>
        <fullName evidence="4">Uncharacterized protein</fullName>
    </submittedName>
</protein>
<dbReference type="RefSeq" id="WP_087147767.1">
    <property type="nucleotide sequence ID" value="NZ_FUKJ01000328.1"/>
</dbReference>
<organism evidence="4 5">
    <name type="scientific">Crenothrix polyspora</name>
    <dbReference type="NCBI Taxonomy" id="360316"/>
    <lineage>
        <taxon>Bacteria</taxon>
        <taxon>Pseudomonadati</taxon>
        <taxon>Pseudomonadota</taxon>
        <taxon>Gammaproteobacteria</taxon>
        <taxon>Methylococcales</taxon>
        <taxon>Crenotrichaceae</taxon>
        <taxon>Crenothrix</taxon>
    </lineage>
</organism>
<evidence type="ECO:0000256" key="3">
    <source>
        <dbReference type="SAM" id="Phobius"/>
    </source>
</evidence>
<dbReference type="Proteomes" id="UP000195442">
    <property type="component" value="Unassembled WGS sequence"/>
</dbReference>
<evidence type="ECO:0000313" key="4">
    <source>
        <dbReference type="EMBL" id="SJM94359.1"/>
    </source>
</evidence>
<keyword evidence="1" id="KW-0175">Coiled coil</keyword>
<proteinExistence type="predicted"/>
<evidence type="ECO:0000256" key="2">
    <source>
        <dbReference type="SAM" id="MobiDB-lite"/>
    </source>
</evidence>